<keyword evidence="2" id="KW-1133">Transmembrane helix</keyword>
<dbReference type="Proteomes" id="UP000076632">
    <property type="component" value="Unassembled WGS sequence"/>
</dbReference>
<sequence>MAPLSRSDSPSSFVTRLIARSALSFSSSDAPTGPISPRALYDLSRRQDSNGDKYNPGIGTMDPYSVNNKGYFALFAIIGAVLVCGGIWFFFWARNGGFVFRKGDWDEYKSTVLRRKGPDGKTLSNATKSTDLGGDSINGDFDDDEYYDYARHNNRDPDVREYRHEKPARVGGLNRKADGSWYDPTNTERSDDLSVSAPTAGTEEFNEKKAAAGAGAFSFFNRKGKNDKEERKMSKKERAVSGHKPKRNFSFVAGDDTTTSYTGEGTNSYYSDEYRSRSSQPHRHPYDYEYERQYSYAPRPRRESESRHHRHHSREPSSNRHHYHREPSSRPSRSRQSSPRKYQPVYSNDAYSEISGSYGDDQTVSTEMDQGTKIYSHHIPGLSKGARTDASASASDDRSRRGGGRAKRDRGYRRGGGRRRDSLSDSEGETFTERS</sequence>
<feature type="compositionally biased region" description="Polar residues" evidence="1">
    <location>
        <begin position="360"/>
        <end position="369"/>
    </location>
</feature>
<evidence type="ECO:0000313" key="3">
    <source>
        <dbReference type="EMBL" id="KZF21721.1"/>
    </source>
</evidence>
<feature type="compositionally biased region" description="Polar residues" evidence="1">
    <location>
        <begin position="256"/>
        <end position="267"/>
    </location>
</feature>
<accession>A0A165G499</accession>
<dbReference type="InParanoid" id="A0A165G499"/>
<evidence type="ECO:0000313" key="4">
    <source>
        <dbReference type="Proteomes" id="UP000076632"/>
    </source>
</evidence>
<feature type="region of interest" description="Disordered" evidence="1">
    <location>
        <begin position="222"/>
        <end position="435"/>
    </location>
</feature>
<dbReference type="STRING" id="1328760.A0A165G499"/>
<feature type="region of interest" description="Disordered" evidence="1">
    <location>
        <begin position="36"/>
        <end position="56"/>
    </location>
</feature>
<proteinExistence type="predicted"/>
<evidence type="ECO:0000256" key="2">
    <source>
        <dbReference type="SAM" id="Phobius"/>
    </source>
</evidence>
<evidence type="ECO:0008006" key="5">
    <source>
        <dbReference type="Google" id="ProtNLM"/>
    </source>
</evidence>
<feature type="compositionally biased region" description="Basic residues" evidence="1">
    <location>
        <begin position="307"/>
        <end position="324"/>
    </location>
</feature>
<feature type="transmembrane region" description="Helical" evidence="2">
    <location>
        <begin position="71"/>
        <end position="93"/>
    </location>
</feature>
<feature type="compositionally biased region" description="Acidic residues" evidence="1">
    <location>
        <begin position="424"/>
        <end position="435"/>
    </location>
</feature>
<name>A0A165G499_XYLHT</name>
<gene>
    <name evidence="3" type="ORF">L228DRAFT_248451</name>
</gene>
<dbReference type="GeneID" id="28897988"/>
<keyword evidence="2" id="KW-0812">Transmembrane</keyword>
<keyword evidence="4" id="KW-1185">Reference proteome</keyword>
<keyword evidence="2" id="KW-0472">Membrane</keyword>
<protein>
    <recommendedName>
        <fullName evidence="5">Endosomal spry domain-containing protein</fullName>
    </recommendedName>
</protein>
<dbReference type="OrthoDB" id="5393404at2759"/>
<dbReference type="RefSeq" id="XP_018187276.1">
    <property type="nucleotide sequence ID" value="XM_018332851.1"/>
</dbReference>
<dbReference type="EMBL" id="KV407460">
    <property type="protein sequence ID" value="KZF21721.1"/>
    <property type="molecule type" value="Genomic_DNA"/>
</dbReference>
<feature type="compositionally biased region" description="Basic residues" evidence="1">
    <location>
        <begin position="401"/>
        <end position="417"/>
    </location>
</feature>
<feature type="compositionally biased region" description="Basic and acidic residues" evidence="1">
    <location>
        <begin position="224"/>
        <end position="240"/>
    </location>
</feature>
<dbReference type="OMA" id="SRSEYQY"/>
<reference evidence="3 4" key="1">
    <citation type="journal article" date="2016" name="Fungal Biol.">
        <title>The genome of Xylona heveae provides a window into fungal endophytism.</title>
        <authorList>
            <person name="Gazis R."/>
            <person name="Kuo A."/>
            <person name="Riley R."/>
            <person name="LaButti K."/>
            <person name="Lipzen A."/>
            <person name="Lin J."/>
            <person name="Amirebrahimi M."/>
            <person name="Hesse C.N."/>
            <person name="Spatafora J.W."/>
            <person name="Henrissat B."/>
            <person name="Hainaut M."/>
            <person name="Grigoriev I.V."/>
            <person name="Hibbett D.S."/>
        </authorList>
    </citation>
    <scope>NUCLEOTIDE SEQUENCE [LARGE SCALE GENOMIC DNA]</scope>
    <source>
        <strain evidence="3 4">TC161</strain>
    </source>
</reference>
<dbReference type="AlphaFoldDB" id="A0A165G499"/>
<feature type="compositionally biased region" description="Low complexity" evidence="1">
    <location>
        <begin position="329"/>
        <end position="340"/>
    </location>
</feature>
<evidence type="ECO:0000256" key="1">
    <source>
        <dbReference type="SAM" id="MobiDB-lite"/>
    </source>
</evidence>
<organism evidence="3 4">
    <name type="scientific">Xylona heveae (strain CBS 132557 / TC161)</name>
    <dbReference type="NCBI Taxonomy" id="1328760"/>
    <lineage>
        <taxon>Eukaryota</taxon>
        <taxon>Fungi</taxon>
        <taxon>Dikarya</taxon>
        <taxon>Ascomycota</taxon>
        <taxon>Pezizomycotina</taxon>
        <taxon>Xylonomycetes</taxon>
        <taxon>Xylonales</taxon>
        <taxon>Xylonaceae</taxon>
        <taxon>Xylona</taxon>
    </lineage>
</organism>
<feature type="region of interest" description="Disordered" evidence="1">
    <location>
        <begin position="174"/>
        <end position="204"/>
    </location>
</feature>